<reference evidence="1 2" key="1">
    <citation type="submission" date="2021-03" db="EMBL/GenBank/DDBJ databases">
        <title>Aliifodinibius sp. nov., a new bacterium isolated from saline soil.</title>
        <authorList>
            <person name="Galisteo C."/>
            <person name="De La Haba R."/>
            <person name="Sanchez-Porro C."/>
            <person name="Ventosa A."/>
        </authorList>
    </citation>
    <scope>NUCLEOTIDE SEQUENCE [LARGE SCALE GENOMIC DNA]</scope>
    <source>
        <strain evidence="1 2">1BSP15-2V2</strain>
    </source>
</reference>
<dbReference type="SUPFAM" id="SSF52540">
    <property type="entry name" value="P-loop containing nucleoside triphosphate hydrolases"/>
    <property type="match status" value="1"/>
</dbReference>
<dbReference type="EMBL" id="JAGGJA010000004">
    <property type="protein sequence ID" value="MCW9706770.1"/>
    <property type="molecule type" value="Genomic_DNA"/>
</dbReference>
<dbReference type="Proteomes" id="UP001207918">
    <property type="component" value="Unassembled WGS sequence"/>
</dbReference>
<proteinExistence type="predicted"/>
<dbReference type="InterPro" id="IPR005331">
    <property type="entry name" value="Sulfotransferase"/>
</dbReference>
<dbReference type="RefSeq" id="WP_265765503.1">
    <property type="nucleotide sequence ID" value="NZ_JAGGJA010000004.1"/>
</dbReference>
<name>A0ABT3PLE3_9BACT</name>
<accession>A0ABT3PLE3</accession>
<evidence type="ECO:0000313" key="1">
    <source>
        <dbReference type="EMBL" id="MCW9706770.1"/>
    </source>
</evidence>
<sequence length="227" mass="26452">MKSTKLKIILYKLFENVLGHNTIRSLYLSLCLQRYYRANCIFIHIPKAGGTSIASAVIGKRAGHFTASEIVNRIGEDKFNQFFSFSVTRDPYRRILSSYNFVKNGGGTEGSVRQEDYFKRKEFDSFESFILDWLPNQDLASTNLLFRPQYKFICDDKDNILVDYVGRLEELDIVRGILKKRLSKKISIGKKNTTDKVKSTQESLTPEIRETIFRLYQKDFEMFGYEK</sequence>
<protein>
    <submittedName>
        <fullName evidence="1">Sulfotransferase family 2 domain-containing protein</fullName>
    </submittedName>
</protein>
<dbReference type="Gene3D" id="3.40.50.300">
    <property type="entry name" value="P-loop containing nucleotide triphosphate hydrolases"/>
    <property type="match status" value="1"/>
</dbReference>
<organism evidence="1 2">
    <name type="scientific">Fodinibius salsisoli</name>
    <dbReference type="NCBI Taxonomy" id="2820877"/>
    <lineage>
        <taxon>Bacteria</taxon>
        <taxon>Pseudomonadati</taxon>
        <taxon>Balneolota</taxon>
        <taxon>Balneolia</taxon>
        <taxon>Balneolales</taxon>
        <taxon>Balneolaceae</taxon>
        <taxon>Fodinibius</taxon>
    </lineage>
</organism>
<dbReference type="Pfam" id="PF03567">
    <property type="entry name" value="Sulfotransfer_2"/>
    <property type="match status" value="1"/>
</dbReference>
<comment type="caution">
    <text evidence="1">The sequence shown here is derived from an EMBL/GenBank/DDBJ whole genome shotgun (WGS) entry which is preliminary data.</text>
</comment>
<evidence type="ECO:0000313" key="2">
    <source>
        <dbReference type="Proteomes" id="UP001207918"/>
    </source>
</evidence>
<keyword evidence="2" id="KW-1185">Reference proteome</keyword>
<dbReference type="InterPro" id="IPR027417">
    <property type="entry name" value="P-loop_NTPase"/>
</dbReference>
<gene>
    <name evidence="1" type="ORF">J6I44_07870</name>
</gene>